<accession>A0ABV9QJ77</accession>
<dbReference type="PANTHER" id="PTHR30135:SF3">
    <property type="entry name" value="GLUCONEOGENESIS FACTOR-RELATED"/>
    <property type="match status" value="1"/>
</dbReference>
<sequence length="329" mass="36689">MKKIKKKVVVLGGGTGQGNLLRGFKNKDDVDLTAVVAVSDDGGGSGTIRTEMRMLPPGDIRNCLISLSNMDPTMEKLMNHRFAYGSLKGQNFGNLFILALNEIFGDFQIAIDQVSEMISVRGKVLPASPEMIRLMAVLENDNVVIGESQIARTCLEQSTHVKKIEIIPEKPEATAQVLEHIQEADIIIIGPGSLYTSLLPNLLIPEIKEAILKSSAKKVYICNLMTENGETDHLDIYQHVELIQKTLDYHLQYVVINTSPISAEIQHNYDREQKTILYPAAEDIRRMNEIGVQSIRGEFAVETDYGAMMHDSDKVVRTILKLLQSRRSQ</sequence>
<gene>
    <name evidence="3" type="primary">yvcK</name>
    <name evidence="3" type="ORF">ACFO4R_01795</name>
</gene>
<proteinExistence type="inferred from homology"/>
<dbReference type="PANTHER" id="PTHR30135">
    <property type="entry name" value="UNCHARACTERIZED PROTEIN YVCK-RELATED"/>
    <property type="match status" value="1"/>
</dbReference>
<dbReference type="CDD" id="cd07187">
    <property type="entry name" value="YvcK_like"/>
    <property type="match status" value="1"/>
</dbReference>
<comment type="subcellular location">
    <subcellularLocation>
        <location evidence="2">Cytoplasm</location>
    </subcellularLocation>
</comment>
<evidence type="ECO:0000313" key="3">
    <source>
        <dbReference type="EMBL" id="MFC4803805.1"/>
    </source>
</evidence>
<dbReference type="Proteomes" id="UP001595916">
    <property type="component" value="Unassembled WGS sequence"/>
</dbReference>
<organism evidence="3 4">
    <name type="scientific">Filifactor villosus</name>
    <dbReference type="NCBI Taxonomy" id="29374"/>
    <lineage>
        <taxon>Bacteria</taxon>
        <taxon>Bacillati</taxon>
        <taxon>Bacillota</taxon>
        <taxon>Clostridia</taxon>
        <taxon>Peptostreptococcales</taxon>
        <taxon>Filifactoraceae</taxon>
        <taxon>Filifactor</taxon>
    </lineage>
</organism>
<dbReference type="HAMAP" id="MF_00973">
    <property type="entry name" value="Gluconeogen_factor"/>
    <property type="match status" value="1"/>
</dbReference>
<dbReference type="EMBL" id="JBHSHL010000005">
    <property type="protein sequence ID" value="MFC4803805.1"/>
    <property type="molecule type" value="Genomic_DNA"/>
</dbReference>
<reference evidence="4" key="1">
    <citation type="journal article" date="2019" name="Int. J. Syst. Evol. Microbiol.">
        <title>The Global Catalogue of Microorganisms (GCM) 10K type strain sequencing project: providing services to taxonomists for standard genome sequencing and annotation.</title>
        <authorList>
            <consortium name="The Broad Institute Genomics Platform"/>
            <consortium name="The Broad Institute Genome Sequencing Center for Infectious Disease"/>
            <person name="Wu L."/>
            <person name="Ma J."/>
        </authorList>
    </citation>
    <scope>NUCLEOTIDE SEQUENCE [LARGE SCALE GENOMIC DNA]</scope>
    <source>
        <strain evidence="4">CCUG 46385</strain>
    </source>
</reference>
<comment type="similarity">
    <text evidence="2">Belongs to the gluconeogenesis factor family.</text>
</comment>
<keyword evidence="1 2" id="KW-0963">Cytoplasm</keyword>
<dbReference type="NCBIfam" id="TIGR01826">
    <property type="entry name" value="CofD_related"/>
    <property type="match status" value="1"/>
</dbReference>
<keyword evidence="4" id="KW-1185">Reference proteome</keyword>
<protein>
    <recommendedName>
        <fullName evidence="2">Putative gluconeogenesis factor</fullName>
    </recommendedName>
</protein>
<evidence type="ECO:0000256" key="1">
    <source>
        <dbReference type="ARBA" id="ARBA00022490"/>
    </source>
</evidence>
<dbReference type="Gene3D" id="3.40.50.10680">
    <property type="entry name" value="CofD-like domains"/>
    <property type="match status" value="1"/>
</dbReference>
<dbReference type="RefSeq" id="WP_379787268.1">
    <property type="nucleotide sequence ID" value="NZ_JBHSHL010000005.1"/>
</dbReference>
<comment type="function">
    <text evidence="2">Required for morphogenesis under gluconeogenic growth conditions.</text>
</comment>
<dbReference type="SUPFAM" id="SSF142338">
    <property type="entry name" value="CofD-like"/>
    <property type="match status" value="1"/>
</dbReference>
<dbReference type="Pfam" id="PF01933">
    <property type="entry name" value="CofD"/>
    <property type="match status" value="1"/>
</dbReference>
<dbReference type="InterPro" id="IPR038136">
    <property type="entry name" value="CofD-like_dom_sf"/>
</dbReference>
<name>A0ABV9QJ77_9FIRM</name>
<dbReference type="InterPro" id="IPR010119">
    <property type="entry name" value="Gluconeogen_factor"/>
</dbReference>
<evidence type="ECO:0000313" key="4">
    <source>
        <dbReference type="Proteomes" id="UP001595916"/>
    </source>
</evidence>
<dbReference type="InterPro" id="IPR002882">
    <property type="entry name" value="CofD"/>
</dbReference>
<evidence type="ECO:0000256" key="2">
    <source>
        <dbReference type="HAMAP-Rule" id="MF_00973"/>
    </source>
</evidence>
<comment type="caution">
    <text evidence="3">The sequence shown here is derived from an EMBL/GenBank/DDBJ whole genome shotgun (WGS) entry which is preliminary data.</text>
</comment>